<feature type="region of interest" description="Disordered" evidence="1">
    <location>
        <begin position="1"/>
        <end position="26"/>
    </location>
</feature>
<dbReference type="AlphaFoldDB" id="A0A8H3LPF9"/>
<protein>
    <submittedName>
        <fullName evidence="2">Uncharacterized protein</fullName>
    </submittedName>
</protein>
<name>A0A8H3LPF9_9GLOM</name>
<dbReference type="Proteomes" id="UP000615446">
    <property type="component" value="Unassembled WGS sequence"/>
</dbReference>
<evidence type="ECO:0000313" key="3">
    <source>
        <dbReference type="Proteomes" id="UP000615446"/>
    </source>
</evidence>
<reference evidence="2" key="1">
    <citation type="submission" date="2019-10" db="EMBL/GenBank/DDBJ databases">
        <title>Conservation and host-specific expression of non-tandemly repeated heterogenous ribosome RNA gene in arbuscular mycorrhizal fungi.</title>
        <authorList>
            <person name="Maeda T."/>
            <person name="Kobayashi Y."/>
            <person name="Nakagawa T."/>
            <person name="Ezawa T."/>
            <person name="Yamaguchi K."/>
            <person name="Bino T."/>
            <person name="Nishimoto Y."/>
            <person name="Shigenobu S."/>
            <person name="Kawaguchi M."/>
        </authorList>
    </citation>
    <scope>NUCLEOTIDE SEQUENCE</scope>
    <source>
        <strain evidence="2">HR1</strain>
    </source>
</reference>
<evidence type="ECO:0000313" key="2">
    <source>
        <dbReference type="EMBL" id="GES88964.1"/>
    </source>
</evidence>
<evidence type="ECO:0000256" key="1">
    <source>
        <dbReference type="SAM" id="MobiDB-lite"/>
    </source>
</evidence>
<organism evidence="2 3">
    <name type="scientific">Rhizophagus clarus</name>
    <dbReference type="NCBI Taxonomy" id="94130"/>
    <lineage>
        <taxon>Eukaryota</taxon>
        <taxon>Fungi</taxon>
        <taxon>Fungi incertae sedis</taxon>
        <taxon>Mucoromycota</taxon>
        <taxon>Glomeromycotina</taxon>
        <taxon>Glomeromycetes</taxon>
        <taxon>Glomerales</taxon>
        <taxon>Glomeraceae</taxon>
        <taxon>Rhizophagus</taxon>
    </lineage>
</organism>
<comment type="caution">
    <text evidence="2">The sequence shown here is derived from an EMBL/GenBank/DDBJ whole genome shotgun (WGS) entry which is preliminary data.</text>
</comment>
<sequence>MGGVPRPRTERRGDFEGASASEPESKRKVDFRSLDFLISQGDEIMNLYDDDDPKKEIEGYNATLPPVQAQF</sequence>
<dbReference type="EMBL" id="BLAL01000182">
    <property type="protein sequence ID" value="GES88964.1"/>
    <property type="molecule type" value="Genomic_DNA"/>
</dbReference>
<gene>
    <name evidence="2" type="ORF">RCL2_001588600</name>
</gene>
<accession>A0A8H3LPF9</accession>
<proteinExistence type="predicted"/>